<dbReference type="EMBL" id="PSUL01000013">
    <property type="protein sequence ID" value="PPF14261.1"/>
    <property type="molecule type" value="Genomic_DNA"/>
</dbReference>
<gene>
    <name evidence="1" type="ORF">C5C04_07385</name>
</gene>
<evidence type="ECO:0000313" key="2">
    <source>
        <dbReference type="Proteomes" id="UP000237881"/>
    </source>
</evidence>
<dbReference type="AlphaFoldDB" id="A0ABD6W8L7"/>
<accession>A0ABD6W8L7</accession>
<proteinExistence type="predicted"/>
<comment type="caution">
    <text evidence="1">The sequence shown here is derived from an EMBL/GenBank/DDBJ whole genome shotgun (WGS) entry which is preliminary data.</text>
</comment>
<dbReference type="Proteomes" id="UP000237881">
    <property type="component" value="Unassembled WGS sequence"/>
</dbReference>
<reference evidence="1 2" key="1">
    <citation type="submission" date="2018-02" db="EMBL/GenBank/DDBJ databases">
        <title>Bacteriophage NCPPB3778 and a type I-E CRISPR drive the evolution of the US Biological Select Agent, Rathayibacter toxicus.</title>
        <authorList>
            <person name="Davis E.W.II."/>
            <person name="Tabima J.F."/>
            <person name="Weisberg A.J."/>
            <person name="Lopes L.D."/>
            <person name="Wiseman M.S."/>
            <person name="Wiseman M.S."/>
            <person name="Pupko T."/>
            <person name="Belcher M.S."/>
            <person name="Sechler A.J."/>
            <person name="Tancos M.A."/>
            <person name="Schroeder B.K."/>
            <person name="Murray T.D."/>
            <person name="Luster D.G."/>
            <person name="Schneider W.L."/>
            <person name="Rogers E."/>
            <person name="Andreote F.D."/>
            <person name="Grunwald N.J."/>
            <person name="Putnam M.L."/>
            <person name="Chang J.H."/>
        </authorList>
    </citation>
    <scope>NUCLEOTIDE SEQUENCE [LARGE SCALE GENOMIC DNA]</scope>
    <source>
        <strain evidence="1 2">AY1I9</strain>
    </source>
</reference>
<evidence type="ECO:0008006" key="3">
    <source>
        <dbReference type="Google" id="ProtNLM"/>
    </source>
</evidence>
<dbReference type="RefSeq" id="WP_104248713.1">
    <property type="nucleotide sequence ID" value="NZ_PSUD01000006.1"/>
</dbReference>
<name>A0ABD6W8L7_RATRA</name>
<evidence type="ECO:0000313" key="1">
    <source>
        <dbReference type="EMBL" id="PPF14261.1"/>
    </source>
</evidence>
<protein>
    <recommendedName>
        <fullName evidence="3">Asp23/Gls24 family envelope stress response protein</fullName>
    </recommendedName>
</protein>
<sequence length="124" mass="12776">MSRLEAASPVDPAVVLAAELRALDGVATLVPARPEVRDVLAQAAAALSVTGVEPLGTASGGTFASPVLVRVAGEEVAVAVDFCVTDEASAPDVARAIGAVVREWCVREHPRRRPRVSVRVAAVD</sequence>
<organism evidence="1 2">
    <name type="scientific">Rathayibacter rathayi</name>
    <name type="common">Corynebacterium rathayi</name>
    <dbReference type="NCBI Taxonomy" id="33887"/>
    <lineage>
        <taxon>Bacteria</taxon>
        <taxon>Bacillati</taxon>
        <taxon>Actinomycetota</taxon>
        <taxon>Actinomycetes</taxon>
        <taxon>Micrococcales</taxon>
        <taxon>Microbacteriaceae</taxon>
        <taxon>Rathayibacter</taxon>
    </lineage>
</organism>